<reference evidence="3" key="1">
    <citation type="submission" date="2017-02" db="UniProtKB">
        <authorList>
            <consortium name="WormBaseParasite"/>
        </authorList>
    </citation>
    <scope>IDENTIFICATION</scope>
</reference>
<proteinExistence type="predicted"/>
<accession>A0A0N4ZSZ4</accession>
<evidence type="ECO:0000313" key="2">
    <source>
        <dbReference type="Proteomes" id="UP000038045"/>
    </source>
</evidence>
<evidence type="ECO:0000313" key="3">
    <source>
        <dbReference type="WBParaSite" id="PTRK_0001162600.1"/>
    </source>
</evidence>
<protein>
    <submittedName>
        <fullName evidence="3">DNA polymerase delta subunit 3</fullName>
    </submittedName>
</protein>
<keyword evidence="2" id="KW-1185">Reference proteome</keyword>
<feature type="region of interest" description="Disordered" evidence="1">
    <location>
        <begin position="280"/>
        <end position="311"/>
    </location>
</feature>
<name>A0A0N4ZSZ4_PARTI</name>
<dbReference type="InterPro" id="IPR041913">
    <property type="entry name" value="POLD3_sf"/>
</dbReference>
<organism evidence="2 3">
    <name type="scientific">Parastrongyloides trichosuri</name>
    <name type="common">Possum-specific nematode worm</name>
    <dbReference type="NCBI Taxonomy" id="131310"/>
    <lineage>
        <taxon>Eukaryota</taxon>
        <taxon>Metazoa</taxon>
        <taxon>Ecdysozoa</taxon>
        <taxon>Nematoda</taxon>
        <taxon>Chromadorea</taxon>
        <taxon>Rhabditida</taxon>
        <taxon>Tylenchina</taxon>
        <taxon>Panagrolaimomorpha</taxon>
        <taxon>Strongyloidoidea</taxon>
        <taxon>Strongyloididae</taxon>
        <taxon>Parastrongyloides</taxon>
    </lineage>
</organism>
<dbReference type="AlphaFoldDB" id="A0A0N4ZSZ4"/>
<dbReference type="Proteomes" id="UP000038045">
    <property type="component" value="Unplaced"/>
</dbReference>
<sequence>MLDQLKTWVLDDGVCVTASFISISGGLSIKDATKLLQTFYNENKDKLDATYVIYKRLLLTKDKEGEVFQYQTFLVNEKDITEYCGVGLLEECLGKTLHAVQQKGVPFDLKSLDRDYIGLQVDFNKEKENKNEHMDSFSDDSIDVLLEKDQMKETVNTQEFEVVEDNNIKNMVIDEVMESSDVSNEKGKKRKFDDKLDEGELIKESLKKPNKRIKVSDKEGKKSSSTKVKKNNGTLKESQVINKVFVKELVTENYVDEDGFLVTKSTAKPVEIKEKKIDVPKGTTTKAKQPIEKSSSHQKQTLLSNYFIKKN</sequence>
<dbReference type="Gene3D" id="3.90.1030.20">
    <property type="entry name" value="DNA polymerase delta, p66 (Cdc27) subunit, wHTH domain"/>
    <property type="match status" value="1"/>
</dbReference>
<feature type="region of interest" description="Disordered" evidence="1">
    <location>
        <begin position="207"/>
        <end position="233"/>
    </location>
</feature>
<evidence type="ECO:0000256" key="1">
    <source>
        <dbReference type="SAM" id="MobiDB-lite"/>
    </source>
</evidence>
<dbReference type="WBParaSite" id="PTRK_0001162600.1">
    <property type="protein sequence ID" value="PTRK_0001162600.1"/>
    <property type="gene ID" value="PTRK_0001162600"/>
</dbReference>